<gene>
    <name evidence="1" type="ORF">AAH949_06765</name>
</gene>
<organism evidence="1">
    <name type="scientific">Campylobacter sp. CCS1377</name>
    <dbReference type="NCBI Taxonomy" id="3158229"/>
    <lineage>
        <taxon>Bacteria</taxon>
        <taxon>Pseudomonadati</taxon>
        <taxon>Campylobacterota</taxon>
        <taxon>Epsilonproteobacteria</taxon>
        <taxon>Campylobacterales</taxon>
        <taxon>Campylobacteraceae</taxon>
        <taxon>Campylobacter</taxon>
    </lineage>
</organism>
<dbReference type="EMBL" id="CP155620">
    <property type="protein sequence ID" value="XBJ28790.1"/>
    <property type="molecule type" value="Genomic_DNA"/>
</dbReference>
<evidence type="ECO:0000313" key="1">
    <source>
        <dbReference type="EMBL" id="XBJ28790.1"/>
    </source>
</evidence>
<name>A0AAU7E4D9_9BACT</name>
<proteinExistence type="predicted"/>
<dbReference type="RefSeq" id="WP_348518315.1">
    <property type="nucleotide sequence ID" value="NZ_CP155620.1"/>
</dbReference>
<accession>A0AAU7E4D9</accession>
<reference evidence="1" key="1">
    <citation type="submission" date="2024-05" db="EMBL/GenBank/DDBJ databases">
        <title>Campylobacter coli isolated from environmental waters in Slovenia.</title>
        <authorList>
            <person name="Zautner A.E."/>
            <person name="Bunk B."/>
            <person name="Riedel T."/>
            <person name="Sproeer C."/>
        </authorList>
    </citation>
    <scope>NUCLEOTIDE SEQUENCE</scope>
    <source>
        <strain evidence="1">CCS1377</strain>
    </source>
</reference>
<sequence>MSKNNQKQDENNKTYAQMIDDANFDGSVLLDITASELAAAWQEAMRIQGVSDPSKVDSTLLGKIKDERAFETDPMKIRQNIQEQIAILQDGKTMALRYHCDENGQMKQLSAYAYEQMKDCVSDVLGEILQDIKA</sequence>
<protein>
    <submittedName>
        <fullName evidence="1">Uncharacterized protein</fullName>
    </submittedName>
</protein>
<dbReference type="AlphaFoldDB" id="A0AAU7E4D9"/>